<evidence type="ECO:0000313" key="2">
    <source>
        <dbReference type="EMBL" id="CAB4187721.1"/>
    </source>
</evidence>
<protein>
    <submittedName>
        <fullName evidence="3">Uncharacterized protein</fullName>
    </submittedName>
</protein>
<dbReference type="EMBL" id="LR797295">
    <property type="protein sequence ID" value="CAB4200372.1"/>
    <property type="molecule type" value="Genomic_DNA"/>
</dbReference>
<dbReference type="EMBL" id="LR796875">
    <property type="protein sequence ID" value="CAB4171808.1"/>
    <property type="molecule type" value="Genomic_DNA"/>
</dbReference>
<proteinExistence type="predicted"/>
<name>A0A6J5RSL1_9CAUD</name>
<evidence type="ECO:0000313" key="3">
    <source>
        <dbReference type="EMBL" id="CAB4200372.1"/>
    </source>
</evidence>
<dbReference type="EMBL" id="LR797103">
    <property type="protein sequence ID" value="CAB4187721.1"/>
    <property type="molecule type" value="Genomic_DNA"/>
</dbReference>
<reference evidence="3" key="1">
    <citation type="submission" date="2020-05" db="EMBL/GenBank/DDBJ databases">
        <authorList>
            <person name="Chiriac C."/>
            <person name="Salcher M."/>
            <person name="Ghai R."/>
            <person name="Kavagutti S V."/>
        </authorList>
    </citation>
    <scope>NUCLEOTIDE SEQUENCE</scope>
</reference>
<evidence type="ECO:0000313" key="1">
    <source>
        <dbReference type="EMBL" id="CAB4171808.1"/>
    </source>
</evidence>
<accession>A0A6J5RSL1</accession>
<organism evidence="3">
    <name type="scientific">uncultured Caudovirales phage</name>
    <dbReference type="NCBI Taxonomy" id="2100421"/>
    <lineage>
        <taxon>Viruses</taxon>
        <taxon>Duplodnaviria</taxon>
        <taxon>Heunggongvirae</taxon>
        <taxon>Uroviricota</taxon>
        <taxon>Caudoviricetes</taxon>
        <taxon>Peduoviridae</taxon>
        <taxon>Maltschvirus</taxon>
        <taxon>Maltschvirus maltsch</taxon>
    </lineage>
</organism>
<sequence length="125" mass="14010">MSIHRDTPWTFFEAKDAARRSSLAQSLAEDEFKRSSEAASQAEAAYRMELGKEITRLRADGNSVTLVPDLARGAERIAQLKLERDVCLGVLDAAKQALWRHTADRRDVQSFISWSLQVSTGRAMD</sequence>
<gene>
    <name evidence="2" type="ORF">UFOVP1156_53</name>
    <name evidence="3" type="ORF">UFOVP1346_37</name>
    <name evidence="1" type="ORF">UFOVP921_17</name>
</gene>